<dbReference type="Gene3D" id="3.30.40.10">
    <property type="entry name" value="Zinc/RING finger domain, C3HC4 (zinc finger)"/>
    <property type="match status" value="1"/>
</dbReference>
<comment type="catalytic activity">
    <reaction evidence="1">
        <text>S-ubiquitinyl-[E2 ubiquitin-conjugating enzyme]-L-cysteine + [acceptor protein]-L-lysine = [E2 ubiquitin-conjugating enzyme]-L-cysteine + N(6)-ubiquitinyl-[acceptor protein]-L-lysine.</text>
        <dbReference type="EC" id="2.3.2.27"/>
    </reaction>
</comment>
<dbReference type="SUPFAM" id="SSF49899">
    <property type="entry name" value="Concanavalin A-like lectins/glucanases"/>
    <property type="match status" value="1"/>
</dbReference>
<evidence type="ECO:0000313" key="23">
    <source>
        <dbReference type="Proteomes" id="UP000694396"/>
    </source>
</evidence>
<protein>
    <recommendedName>
        <fullName evidence="5">RING-type E3 ubiquitin transferase</fullName>
        <ecNumber evidence="5">2.3.2.27</ecNumber>
    </recommendedName>
</protein>
<dbReference type="InterPro" id="IPR051051">
    <property type="entry name" value="E3_ubiq-ligase_TRIM/RNF"/>
</dbReference>
<comment type="subcellular location">
    <subcellularLocation>
        <location evidence="3">Cytoplasm</location>
    </subcellularLocation>
    <subcellularLocation>
        <location evidence="2">Nucleus</location>
    </subcellularLocation>
</comment>
<feature type="coiled-coil region" evidence="18">
    <location>
        <begin position="289"/>
        <end position="341"/>
    </location>
</feature>
<dbReference type="SMART" id="SM00449">
    <property type="entry name" value="SPRY"/>
    <property type="match status" value="1"/>
</dbReference>
<dbReference type="FunFam" id="2.60.120.920:FF:000045">
    <property type="entry name" value="E3 ubiquitin/ISG15 ligase TRIM25"/>
    <property type="match status" value="1"/>
</dbReference>
<evidence type="ECO:0000256" key="17">
    <source>
        <dbReference type="PROSITE-ProRule" id="PRU00175"/>
    </source>
</evidence>
<dbReference type="PROSITE" id="PS00518">
    <property type="entry name" value="ZF_RING_1"/>
    <property type="match status" value="1"/>
</dbReference>
<dbReference type="InterPro" id="IPR000315">
    <property type="entry name" value="Znf_B-box"/>
</dbReference>
<evidence type="ECO:0000256" key="10">
    <source>
        <dbReference type="ARBA" id="ARBA00022723"/>
    </source>
</evidence>
<dbReference type="GO" id="GO:0008270">
    <property type="term" value="F:zinc ion binding"/>
    <property type="evidence" value="ECO:0007669"/>
    <property type="project" value="UniProtKB-KW"/>
</dbReference>
<feature type="region of interest" description="Disordered" evidence="19">
    <location>
        <begin position="258"/>
        <end position="278"/>
    </location>
</feature>
<dbReference type="InterPro" id="IPR027370">
    <property type="entry name" value="Znf-RING_euk"/>
</dbReference>
<dbReference type="Gene3D" id="3.30.160.60">
    <property type="entry name" value="Classic Zinc Finger"/>
    <property type="match status" value="1"/>
</dbReference>
<evidence type="ECO:0000256" key="1">
    <source>
        <dbReference type="ARBA" id="ARBA00000900"/>
    </source>
</evidence>
<dbReference type="GO" id="GO:0045087">
    <property type="term" value="P:innate immune response"/>
    <property type="evidence" value="ECO:0007669"/>
    <property type="project" value="UniProtKB-KW"/>
</dbReference>
<feature type="compositionally biased region" description="Polar residues" evidence="19">
    <location>
        <begin position="262"/>
        <end position="273"/>
    </location>
</feature>
<dbReference type="Gene3D" id="2.60.120.920">
    <property type="match status" value="1"/>
</dbReference>
<dbReference type="InterPro" id="IPR003879">
    <property type="entry name" value="Butyrophylin_SPRY"/>
</dbReference>
<keyword evidence="11 17" id="KW-0863">Zinc-finger</keyword>
<dbReference type="Pfam" id="PF13445">
    <property type="entry name" value="zf-RING_UBOX"/>
    <property type="match status" value="1"/>
</dbReference>
<evidence type="ECO:0000256" key="9">
    <source>
        <dbReference type="ARBA" id="ARBA00022679"/>
    </source>
</evidence>
<dbReference type="PROSITE" id="PS50188">
    <property type="entry name" value="B302_SPRY"/>
    <property type="match status" value="1"/>
</dbReference>
<comment type="pathway">
    <text evidence="4">Protein modification; protein ubiquitination.</text>
</comment>
<dbReference type="CDD" id="cd19842">
    <property type="entry name" value="Bbox1_TRIM25-like_C-IV"/>
    <property type="match status" value="1"/>
</dbReference>
<dbReference type="InterPro" id="IPR006574">
    <property type="entry name" value="PRY"/>
</dbReference>
<dbReference type="GO" id="GO:0005634">
    <property type="term" value="C:nucleus"/>
    <property type="evidence" value="ECO:0007669"/>
    <property type="project" value="UniProtKB-SubCell"/>
</dbReference>
<evidence type="ECO:0000256" key="5">
    <source>
        <dbReference type="ARBA" id="ARBA00012483"/>
    </source>
</evidence>
<keyword evidence="23" id="KW-1185">Reference proteome</keyword>
<keyword evidence="6" id="KW-0963">Cytoplasm</keyword>
<dbReference type="PROSITE" id="PS50089">
    <property type="entry name" value="ZF_RING_2"/>
    <property type="match status" value="1"/>
</dbReference>
<evidence type="ECO:0000256" key="6">
    <source>
        <dbReference type="ARBA" id="ARBA00022490"/>
    </source>
</evidence>
<dbReference type="PRINTS" id="PR01407">
    <property type="entry name" value="BUTYPHLNCDUF"/>
</dbReference>
<keyword evidence="7" id="KW-0597">Phosphoprotein</keyword>
<feature type="domain" description="B30.2/SPRY" evidence="21">
    <location>
        <begin position="472"/>
        <end position="664"/>
    </location>
</feature>
<dbReference type="EC" id="2.3.2.27" evidence="5"/>
<dbReference type="Gene3D" id="4.10.830.40">
    <property type="match status" value="1"/>
</dbReference>
<feature type="compositionally biased region" description="Low complexity" evidence="19">
    <location>
        <begin position="456"/>
        <end position="466"/>
    </location>
</feature>
<evidence type="ECO:0000259" key="21">
    <source>
        <dbReference type="PROSITE" id="PS50188"/>
    </source>
</evidence>
<dbReference type="Pfam" id="PF13765">
    <property type="entry name" value="PRY"/>
    <property type="match status" value="1"/>
</dbReference>
<evidence type="ECO:0000259" key="20">
    <source>
        <dbReference type="PROSITE" id="PS50089"/>
    </source>
</evidence>
<keyword evidence="10" id="KW-0479">Metal-binding</keyword>
<evidence type="ECO:0000256" key="18">
    <source>
        <dbReference type="SAM" id="Coils"/>
    </source>
</evidence>
<evidence type="ECO:0000313" key="22">
    <source>
        <dbReference type="Ensembl" id="ENSCRFP00000012215.1"/>
    </source>
</evidence>
<feature type="domain" description="RING-type" evidence="20">
    <location>
        <begin position="51"/>
        <end position="92"/>
    </location>
</feature>
<keyword evidence="15 18" id="KW-0175">Coiled coil</keyword>
<dbReference type="GO" id="GO:0005737">
    <property type="term" value="C:cytoplasm"/>
    <property type="evidence" value="ECO:0007669"/>
    <property type="project" value="UniProtKB-SubCell"/>
</dbReference>
<keyword evidence="16" id="KW-0539">Nucleus</keyword>
<proteinExistence type="predicted"/>
<dbReference type="SUPFAM" id="SSF57845">
    <property type="entry name" value="B-box zinc-binding domain"/>
    <property type="match status" value="1"/>
</dbReference>
<name>A0A8C3XDI5_9PASS</name>
<dbReference type="InterPro" id="IPR017907">
    <property type="entry name" value="Znf_RING_CS"/>
</dbReference>
<dbReference type="InterPro" id="IPR043136">
    <property type="entry name" value="B30.2/SPRY_sf"/>
</dbReference>
<evidence type="ECO:0000256" key="4">
    <source>
        <dbReference type="ARBA" id="ARBA00004906"/>
    </source>
</evidence>
<keyword evidence="12" id="KW-0833">Ubl conjugation pathway</keyword>
<sequence>MGTRGFPESPGRSFVSPGSFSFLIVGAAADGAMAALEFEAGLSGLEEELTCSICLCLFSSPVTVPCGHNFCASCLELTWAGLSGGFSCPQCRATFAGRPQLQKNTVLCRVVEQLQGRSGAKGEEEEEENEDEDGKAGVCWEEAPVPCDSCQEAPAVQTCLTCTASFCAEHLRPHRDSPAFRDHQLCPPLRDLQLRKCPQHNRLFEFFCSKHSVCICSLCLLGHKLCPTSHFEQAKAAAQSALKKKLADLHKDGEKTAKAMSTVKTKQNQSAETASRKKELIRNEFSEIKAAIEARENELMKAITEEEKRVWNKFDYIYGVLGNKKNEIQSLRDQIEMALTESDDVLFLKRATALQRTSTKEAFVPVVEMNQNVLHSTYQSAIILKDTVKAAVTEDMEKKEEAKPVKTKAPPAAHPNKPSAGKKPFGPHQTHKEKSVPQPPNTSQETDAKEKKKAAKVAPTTAPTTATAASKELIDSFLKKPREELLQYAANITLDYNTAHNMVVLSENYTRMSISDNFSGHKYHPQRFTDYRQVLGFQCFKRGIHYWEVQLQQSSFCGIGVCYGSMERQGPESRLGRNSRSWCVEWLNSKLSSWHNDVEKCLPNTKATKIGVLLHCEGGFVIFMAVGEKNNLIYKFKAQFTEALYPAFWLFSSDAVLSLCHMKG</sequence>
<dbReference type="AlphaFoldDB" id="A0A8C3XDI5"/>
<keyword evidence="13" id="KW-0862">Zinc</keyword>
<evidence type="ECO:0000256" key="19">
    <source>
        <dbReference type="SAM" id="MobiDB-lite"/>
    </source>
</evidence>
<dbReference type="CDD" id="cd19776">
    <property type="entry name" value="Bbox2_TRIM25_C-IV"/>
    <property type="match status" value="1"/>
</dbReference>
<dbReference type="SMART" id="SM00589">
    <property type="entry name" value="PRY"/>
    <property type="match status" value="1"/>
</dbReference>
<dbReference type="Proteomes" id="UP000694396">
    <property type="component" value="Unplaced"/>
</dbReference>
<keyword evidence="8" id="KW-0399">Innate immunity</keyword>
<dbReference type="InterPro" id="IPR001870">
    <property type="entry name" value="B30.2/SPRY"/>
</dbReference>
<evidence type="ECO:0000256" key="3">
    <source>
        <dbReference type="ARBA" id="ARBA00004496"/>
    </source>
</evidence>
<evidence type="ECO:0000256" key="2">
    <source>
        <dbReference type="ARBA" id="ARBA00004123"/>
    </source>
</evidence>
<dbReference type="SMART" id="SM00336">
    <property type="entry name" value="BBOX"/>
    <property type="match status" value="2"/>
</dbReference>
<evidence type="ECO:0000256" key="11">
    <source>
        <dbReference type="ARBA" id="ARBA00022771"/>
    </source>
</evidence>
<dbReference type="PANTHER" id="PTHR25465">
    <property type="entry name" value="B-BOX DOMAIN CONTAINING"/>
    <property type="match status" value="1"/>
</dbReference>
<evidence type="ECO:0000256" key="16">
    <source>
        <dbReference type="ARBA" id="ARBA00023242"/>
    </source>
</evidence>
<dbReference type="CDD" id="cd16597">
    <property type="entry name" value="RING-HC_TRIM25_C-IV"/>
    <property type="match status" value="1"/>
</dbReference>
<dbReference type="PANTHER" id="PTHR25465:SF77">
    <property type="entry name" value="E3 UBIQUITIN_ISG15 LIGASE TRIM25"/>
    <property type="match status" value="1"/>
</dbReference>
<dbReference type="InterPro" id="IPR001841">
    <property type="entry name" value="Znf_RING"/>
</dbReference>
<evidence type="ECO:0000256" key="12">
    <source>
        <dbReference type="ARBA" id="ARBA00022786"/>
    </source>
</evidence>
<keyword evidence="9" id="KW-0808">Transferase</keyword>
<reference evidence="22" key="2">
    <citation type="submission" date="2025-09" db="UniProtKB">
        <authorList>
            <consortium name="Ensembl"/>
        </authorList>
    </citation>
    <scope>IDENTIFICATION</scope>
</reference>
<dbReference type="InterPro" id="IPR003877">
    <property type="entry name" value="SPRY_dom"/>
</dbReference>
<dbReference type="SUPFAM" id="SSF57850">
    <property type="entry name" value="RING/U-box"/>
    <property type="match status" value="1"/>
</dbReference>
<dbReference type="InterPro" id="IPR058030">
    <property type="entry name" value="TRIM8/14/16/25/29/45/65_CC"/>
</dbReference>
<evidence type="ECO:0000256" key="14">
    <source>
        <dbReference type="ARBA" id="ARBA00022859"/>
    </source>
</evidence>
<dbReference type="GO" id="GO:0061630">
    <property type="term" value="F:ubiquitin protein ligase activity"/>
    <property type="evidence" value="ECO:0007669"/>
    <property type="project" value="UniProtKB-EC"/>
</dbReference>
<evidence type="ECO:0000256" key="13">
    <source>
        <dbReference type="ARBA" id="ARBA00022833"/>
    </source>
</evidence>
<evidence type="ECO:0000256" key="7">
    <source>
        <dbReference type="ARBA" id="ARBA00022553"/>
    </source>
</evidence>
<accession>A0A8C3XDI5</accession>
<dbReference type="Pfam" id="PF00622">
    <property type="entry name" value="SPRY"/>
    <property type="match status" value="1"/>
</dbReference>
<dbReference type="InterPro" id="IPR013320">
    <property type="entry name" value="ConA-like_dom_sf"/>
</dbReference>
<organism evidence="22 23">
    <name type="scientific">Cyanoderma ruficeps</name>
    <name type="common">rufous-capped babbler</name>
    <dbReference type="NCBI Taxonomy" id="181631"/>
    <lineage>
        <taxon>Eukaryota</taxon>
        <taxon>Metazoa</taxon>
        <taxon>Chordata</taxon>
        <taxon>Craniata</taxon>
        <taxon>Vertebrata</taxon>
        <taxon>Euteleostomi</taxon>
        <taxon>Archelosauria</taxon>
        <taxon>Archosauria</taxon>
        <taxon>Dinosauria</taxon>
        <taxon>Saurischia</taxon>
        <taxon>Theropoda</taxon>
        <taxon>Coelurosauria</taxon>
        <taxon>Aves</taxon>
        <taxon>Neognathae</taxon>
        <taxon>Neoaves</taxon>
        <taxon>Telluraves</taxon>
        <taxon>Australaves</taxon>
        <taxon>Passeriformes</taxon>
        <taxon>Sylvioidea</taxon>
        <taxon>Timaliidae</taxon>
        <taxon>Cyanoderma</taxon>
    </lineage>
</organism>
<feature type="compositionally biased region" description="Basic and acidic residues" evidence="19">
    <location>
        <begin position="395"/>
        <end position="404"/>
    </location>
</feature>
<dbReference type="Ensembl" id="ENSCRFT00000012642.1">
    <property type="protein sequence ID" value="ENSCRFP00000012215.1"/>
    <property type="gene ID" value="ENSCRFG00000009484.1"/>
</dbReference>
<dbReference type="FunFam" id="3.30.40.10:FF:000438">
    <property type="entry name" value="Bloodthirsty-related gene family, member 25"/>
    <property type="match status" value="1"/>
</dbReference>
<evidence type="ECO:0000256" key="8">
    <source>
        <dbReference type="ARBA" id="ARBA00022588"/>
    </source>
</evidence>
<evidence type="ECO:0000256" key="15">
    <source>
        <dbReference type="ARBA" id="ARBA00023054"/>
    </source>
</evidence>
<reference evidence="22" key="1">
    <citation type="submission" date="2025-08" db="UniProtKB">
        <authorList>
            <consortium name="Ensembl"/>
        </authorList>
    </citation>
    <scope>IDENTIFICATION</scope>
</reference>
<dbReference type="SMART" id="SM00184">
    <property type="entry name" value="RING"/>
    <property type="match status" value="1"/>
</dbReference>
<dbReference type="Pfam" id="PF25600">
    <property type="entry name" value="TRIM_CC"/>
    <property type="match status" value="1"/>
</dbReference>
<feature type="region of interest" description="Disordered" evidence="19">
    <location>
        <begin position="395"/>
        <end position="466"/>
    </location>
</feature>
<dbReference type="InterPro" id="IPR013083">
    <property type="entry name" value="Znf_RING/FYVE/PHD"/>
</dbReference>
<keyword evidence="14" id="KW-0391">Immunity</keyword>